<proteinExistence type="predicted"/>
<dbReference type="Proteomes" id="UP001431783">
    <property type="component" value="Unassembled WGS sequence"/>
</dbReference>
<evidence type="ECO:0000313" key="1">
    <source>
        <dbReference type="EMBL" id="KAK9871397.1"/>
    </source>
</evidence>
<evidence type="ECO:0000313" key="2">
    <source>
        <dbReference type="Proteomes" id="UP001431783"/>
    </source>
</evidence>
<accession>A0AAW1TTH4</accession>
<sequence>MKRKKKGGQFKRRTSREIQQLYPDIDIFKVVKAQIVELVESIHQKKFWTKKYEDKYEVNMEMMAPRNWRWRVEALQGLIAKIYLILIDKSHTDVPKPNPSSDDMLSKIWYASEWLSILPKHPSTNQRLVSDATINY</sequence>
<keyword evidence="2" id="KW-1185">Reference proteome</keyword>
<dbReference type="AlphaFoldDB" id="A0AAW1TTH4"/>
<protein>
    <submittedName>
        <fullName evidence="1">Uncharacterized protein</fullName>
    </submittedName>
</protein>
<name>A0AAW1TTH4_9CUCU</name>
<comment type="caution">
    <text evidence="1">The sequence shown here is derived from an EMBL/GenBank/DDBJ whole genome shotgun (WGS) entry which is preliminary data.</text>
</comment>
<dbReference type="EMBL" id="JARQZJ010000005">
    <property type="protein sequence ID" value="KAK9871397.1"/>
    <property type="molecule type" value="Genomic_DNA"/>
</dbReference>
<gene>
    <name evidence="1" type="ORF">WA026_011650</name>
</gene>
<reference evidence="1 2" key="1">
    <citation type="submission" date="2023-03" db="EMBL/GenBank/DDBJ databases">
        <title>Genome insight into feeding habits of ladybird beetles.</title>
        <authorList>
            <person name="Li H.-S."/>
            <person name="Huang Y.-H."/>
            <person name="Pang H."/>
        </authorList>
    </citation>
    <scope>NUCLEOTIDE SEQUENCE [LARGE SCALE GENOMIC DNA]</scope>
    <source>
        <strain evidence="1">SYSU_2023b</strain>
        <tissue evidence="1">Whole body</tissue>
    </source>
</reference>
<organism evidence="1 2">
    <name type="scientific">Henosepilachna vigintioctopunctata</name>
    <dbReference type="NCBI Taxonomy" id="420089"/>
    <lineage>
        <taxon>Eukaryota</taxon>
        <taxon>Metazoa</taxon>
        <taxon>Ecdysozoa</taxon>
        <taxon>Arthropoda</taxon>
        <taxon>Hexapoda</taxon>
        <taxon>Insecta</taxon>
        <taxon>Pterygota</taxon>
        <taxon>Neoptera</taxon>
        <taxon>Endopterygota</taxon>
        <taxon>Coleoptera</taxon>
        <taxon>Polyphaga</taxon>
        <taxon>Cucujiformia</taxon>
        <taxon>Coccinelloidea</taxon>
        <taxon>Coccinellidae</taxon>
        <taxon>Epilachninae</taxon>
        <taxon>Epilachnini</taxon>
        <taxon>Henosepilachna</taxon>
    </lineage>
</organism>